<accession>M4VBY6</accession>
<evidence type="ECO:0000259" key="2">
    <source>
        <dbReference type="Pfam" id="PF00149"/>
    </source>
</evidence>
<dbReference type="InterPro" id="IPR004843">
    <property type="entry name" value="Calcineurin-like_PHP"/>
</dbReference>
<evidence type="ECO:0000256" key="1">
    <source>
        <dbReference type="SAM" id="MobiDB-lite"/>
    </source>
</evidence>
<dbReference type="eggNOG" id="COG1409">
    <property type="taxonomic scope" value="Bacteria"/>
</dbReference>
<dbReference type="InterPro" id="IPR029052">
    <property type="entry name" value="Metallo-depent_PP-like"/>
</dbReference>
<dbReference type="KEGG" id="bex:A11Q_1759"/>
<dbReference type="EMBL" id="CP003537">
    <property type="protein sequence ID" value="AGH95975.1"/>
    <property type="molecule type" value="Genomic_DNA"/>
</dbReference>
<evidence type="ECO:0000313" key="3">
    <source>
        <dbReference type="EMBL" id="AGH95975.1"/>
    </source>
</evidence>
<dbReference type="OrthoDB" id="9763403at2"/>
<organism evidence="3 4">
    <name type="scientific">Pseudobdellovibrio exovorus JSS</name>
    <dbReference type="NCBI Taxonomy" id="1184267"/>
    <lineage>
        <taxon>Bacteria</taxon>
        <taxon>Pseudomonadati</taxon>
        <taxon>Bdellovibrionota</taxon>
        <taxon>Bdellovibrionia</taxon>
        <taxon>Bdellovibrionales</taxon>
        <taxon>Pseudobdellovibrionaceae</taxon>
        <taxon>Pseudobdellovibrio</taxon>
    </lineage>
</organism>
<reference evidence="3 4" key="1">
    <citation type="journal article" date="2013" name="ISME J.">
        <title>By their genes ye shall know them: genomic signatures of predatory bacteria.</title>
        <authorList>
            <person name="Pasternak Z."/>
            <person name="Pietrokovski S."/>
            <person name="Rotem O."/>
            <person name="Gophna U."/>
            <person name="Lurie-Weinberger M.N."/>
            <person name="Jurkevitch E."/>
        </authorList>
    </citation>
    <scope>NUCLEOTIDE SEQUENCE [LARGE SCALE GENOMIC DNA]</scope>
    <source>
        <strain evidence="3 4">JSS</strain>
    </source>
</reference>
<keyword evidence="4" id="KW-1185">Reference proteome</keyword>
<dbReference type="PATRIC" id="fig|1184267.3.peg.1780"/>
<dbReference type="STRING" id="1184267.A11Q_1759"/>
<feature type="domain" description="Calcineurin-like phosphoesterase" evidence="2">
    <location>
        <begin position="101"/>
        <end position="335"/>
    </location>
</feature>
<dbReference type="SUPFAM" id="SSF56300">
    <property type="entry name" value="Metallo-dependent phosphatases"/>
    <property type="match status" value="1"/>
</dbReference>
<dbReference type="Gene3D" id="3.60.21.10">
    <property type="match status" value="1"/>
</dbReference>
<dbReference type="PROSITE" id="PS51257">
    <property type="entry name" value="PROKAR_LIPOPROTEIN"/>
    <property type="match status" value="1"/>
</dbReference>
<dbReference type="HOGENOM" id="CLU_658365_0_0_7"/>
<evidence type="ECO:0000313" key="4">
    <source>
        <dbReference type="Proteomes" id="UP000012040"/>
    </source>
</evidence>
<feature type="compositionally biased region" description="Low complexity" evidence="1">
    <location>
        <begin position="75"/>
        <end position="90"/>
    </location>
</feature>
<dbReference type="GO" id="GO:0016787">
    <property type="term" value="F:hydrolase activity"/>
    <property type="evidence" value="ECO:0007669"/>
    <property type="project" value="InterPro"/>
</dbReference>
<feature type="region of interest" description="Disordered" evidence="1">
    <location>
        <begin position="61"/>
        <end position="91"/>
    </location>
</feature>
<gene>
    <name evidence="3" type="ORF">A11Q_1759</name>
</gene>
<feature type="compositionally biased region" description="Polar residues" evidence="1">
    <location>
        <begin position="61"/>
        <end position="74"/>
    </location>
</feature>
<name>M4VBY6_9BACT</name>
<dbReference type="AlphaFoldDB" id="M4VBY6"/>
<sequence length="417" mass="47117">MKTHSYSTLLKAAGVGILFTVTFAFLSSCGSTPKTESPAANFKAFQIRKITGSGLQTVSIKPQSSDWPQLSFQNSTQGSTSTSTSKTSGSAEKFKMNASQLRLAVIGDTGCRLKESKGKYSYQNCLDGQDWIFPQLVQSVVKENYDFLIHTGDYHYREHCTREECPSVTKSSGYGWAAWWDDFYGPSQDLFKKSPVLLVRGNHEDCERAYVGWAPLSAHQQDFTSECRDIEEYQWIEMQDLVFISFDNSSLSGSGKIKDKHRQKWLPLLKQVTERIQKEAQGKEVWLLTHVPAFAFVPDEKLAEPVEASDRFAVLAKEAGLLNKVDYILSGHVHSQQIVPRKQLPLQIVVGNSGTVLDAFGRIINNHRVITTTETRSSYGYGVFEREGFKKWKLHFKDKDGEKVLTCEMEQQRVFCE</sequence>
<dbReference type="RefSeq" id="WP_015470465.1">
    <property type="nucleotide sequence ID" value="NC_020813.1"/>
</dbReference>
<dbReference type="Proteomes" id="UP000012040">
    <property type="component" value="Chromosome"/>
</dbReference>
<protein>
    <recommendedName>
        <fullName evidence="2">Calcineurin-like phosphoesterase domain-containing protein</fullName>
    </recommendedName>
</protein>
<dbReference type="Pfam" id="PF00149">
    <property type="entry name" value="Metallophos"/>
    <property type="match status" value="1"/>
</dbReference>
<proteinExistence type="predicted"/>